<dbReference type="InterPro" id="IPR046830">
    <property type="entry name" value="Calmod_bind_M"/>
</dbReference>
<dbReference type="GO" id="GO:0080142">
    <property type="term" value="P:regulation of salicylic acid biosynthetic process"/>
    <property type="evidence" value="ECO:0007669"/>
    <property type="project" value="TreeGrafter"/>
</dbReference>
<accession>A0AAD4PAF5</accession>
<keyword evidence="5" id="KW-1185">Reference proteome</keyword>
<feature type="domain" description="Calmodulin binding protein central" evidence="3">
    <location>
        <begin position="270"/>
        <end position="333"/>
    </location>
</feature>
<sequence>MERDEQPSTSDDGQSLALRKMIVEQLESILLNIHELTALKKHEPDQQMVLKMIEMLINFFRPVVLPMVIGTRSVVLPMDIGNGQQEMFKAVIEESQKLLPGGTRNDVPKERILLLKFSDEVLDPVHTRKELRGIKDSPLQVALVDETGKTVTHGSESSASVEILLAEASGKDDEHNATHGNFERRIIKTGDKKKPHFAKSVYIKLKQGVGNLIDVKLGQPSAWTKNCKCSLGVRLVPKFIGITVQEAWTAPFQVKDNRIELYKNYDRPSLGSKVWRLKGIGRSGKPHRRLEEEKIKTVQDLLFWLTVNCEGLQKILCAVGSKWETIVKHAQTCNIDDKRIFFHKSSTEPQMGVIYDVVGDLKGVINESRFVPINNLSADKKEHAHKLLSSVLERSAFEERYKIFFDDEGSLLQRYPYKSSDISASTNSSIQQSWNGNDLTPSGNVNTYQPMGTDSSSQSMSPFNIDDYLVSRDTDLFPASVYDNGGTPTDQGPILMYSHTNESNVDDGSAAPVEPQAVNTDDESVEPQPFNTSNPPKRWKQVFCVMIWYSISKRVLDDVTPKQKRQKVGSTNFFDDEGSLLQRYPYKSSDISASTNSSIQQSWNGNDLTPSGNVNTYQPTGTDSSFQSFSPSNIDDYRVLRDMGLFPASEYDNGGTPTYPGRRNQNAGTSEAVGELSLSETQFHHVSSMNYSFEDIDWLCGVDPCSWDMHCDMANNQTYSHTNELNADDGSAAPVEPQAVNPDDETVEPQAVNTSNPPKRWKQVFCVMTWYSISKRVLDDVTPKQKRQKVG</sequence>
<proteinExistence type="predicted"/>
<dbReference type="Pfam" id="PF20451">
    <property type="entry name" value="Calmod_bind_M"/>
    <property type="match status" value="1"/>
</dbReference>
<evidence type="ECO:0000259" key="2">
    <source>
        <dbReference type="Pfam" id="PF07887"/>
    </source>
</evidence>
<feature type="region of interest" description="Disordered" evidence="1">
    <location>
        <begin position="649"/>
        <end position="671"/>
    </location>
</feature>
<dbReference type="Pfam" id="PF07887">
    <property type="entry name" value="Calmodulin_bind"/>
    <property type="match status" value="1"/>
</dbReference>
<dbReference type="GO" id="GO:0003700">
    <property type="term" value="F:DNA-binding transcription factor activity"/>
    <property type="evidence" value="ECO:0007669"/>
    <property type="project" value="TreeGrafter"/>
</dbReference>
<dbReference type="EMBL" id="SDAM02000066">
    <property type="protein sequence ID" value="KAH6832688.1"/>
    <property type="molecule type" value="Genomic_DNA"/>
</dbReference>
<name>A0AAD4PAF5_PERFH</name>
<feature type="domain" description="Calmodulin binding protein-like N-terminal" evidence="2">
    <location>
        <begin position="115"/>
        <end position="257"/>
    </location>
</feature>
<dbReference type="Proteomes" id="UP001190926">
    <property type="component" value="Unassembled WGS sequence"/>
</dbReference>
<organism evidence="4 5">
    <name type="scientific">Perilla frutescens var. hirtella</name>
    <name type="common">Perilla citriodora</name>
    <name type="synonym">Perilla setoyensis</name>
    <dbReference type="NCBI Taxonomy" id="608512"/>
    <lineage>
        <taxon>Eukaryota</taxon>
        <taxon>Viridiplantae</taxon>
        <taxon>Streptophyta</taxon>
        <taxon>Embryophyta</taxon>
        <taxon>Tracheophyta</taxon>
        <taxon>Spermatophyta</taxon>
        <taxon>Magnoliopsida</taxon>
        <taxon>eudicotyledons</taxon>
        <taxon>Gunneridae</taxon>
        <taxon>Pentapetalae</taxon>
        <taxon>asterids</taxon>
        <taxon>lamiids</taxon>
        <taxon>Lamiales</taxon>
        <taxon>Lamiaceae</taxon>
        <taxon>Nepetoideae</taxon>
        <taxon>Elsholtzieae</taxon>
        <taxon>Perilla</taxon>
    </lineage>
</organism>
<evidence type="ECO:0000259" key="3">
    <source>
        <dbReference type="Pfam" id="PF20451"/>
    </source>
</evidence>
<feature type="region of interest" description="Disordered" evidence="1">
    <location>
        <begin position="427"/>
        <end position="460"/>
    </location>
</feature>
<dbReference type="PANTHER" id="PTHR31713">
    <property type="entry name" value="OS02G0177800 PROTEIN"/>
    <property type="match status" value="1"/>
</dbReference>
<dbReference type="GO" id="GO:0005516">
    <property type="term" value="F:calmodulin binding"/>
    <property type="evidence" value="ECO:0007669"/>
    <property type="project" value="InterPro"/>
</dbReference>
<protein>
    <submittedName>
        <fullName evidence="4">Uncharacterized protein</fullName>
    </submittedName>
</protein>
<dbReference type="InterPro" id="IPR046831">
    <property type="entry name" value="Calmodulin_bind_N"/>
</dbReference>
<feature type="compositionally biased region" description="Polar residues" evidence="1">
    <location>
        <begin position="430"/>
        <end position="460"/>
    </location>
</feature>
<comment type="caution">
    <text evidence="4">The sequence shown here is derived from an EMBL/GenBank/DDBJ whole genome shotgun (WGS) entry which is preliminary data.</text>
</comment>
<dbReference type="InterPro" id="IPR012416">
    <property type="entry name" value="CBP60"/>
</dbReference>
<dbReference type="GO" id="GO:0043565">
    <property type="term" value="F:sequence-specific DNA binding"/>
    <property type="evidence" value="ECO:0007669"/>
    <property type="project" value="TreeGrafter"/>
</dbReference>
<dbReference type="PANTHER" id="PTHR31713:SF14">
    <property type="entry name" value="CALMODULIN-BINDING PROTEIN 60 A"/>
    <property type="match status" value="1"/>
</dbReference>
<feature type="region of interest" description="Disordered" evidence="1">
    <location>
        <begin position="501"/>
        <end position="534"/>
    </location>
</feature>
<evidence type="ECO:0000313" key="5">
    <source>
        <dbReference type="Proteomes" id="UP001190926"/>
    </source>
</evidence>
<reference evidence="4 5" key="1">
    <citation type="journal article" date="2021" name="Nat. Commun.">
        <title>Incipient diploidization of the medicinal plant Perilla within 10,000 years.</title>
        <authorList>
            <person name="Zhang Y."/>
            <person name="Shen Q."/>
            <person name="Leng L."/>
            <person name="Zhang D."/>
            <person name="Chen S."/>
            <person name="Shi Y."/>
            <person name="Ning Z."/>
            <person name="Chen S."/>
        </authorList>
    </citation>
    <scope>NUCLEOTIDE SEQUENCE [LARGE SCALE GENOMIC DNA]</scope>
    <source>
        <strain evidence="5">cv. PC099</strain>
    </source>
</reference>
<gene>
    <name evidence="4" type="ORF">C2S53_015428</name>
</gene>
<evidence type="ECO:0000313" key="4">
    <source>
        <dbReference type="EMBL" id="KAH6832688.1"/>
    </source>
</evidence>
<evidence type="ECO:0000256" key="1">
    <source>
        <dbReference type="SAM" id="MobiDB-lite"/>
    </source>
</evidence>
<feature type="compositionally biased region" description="Polar residues" evidence="1">
    <location>
        <begin position="599"/>
        <end position="630"/>
    </location>
</feature>
<feature type="region of interest" description="Disordered" evidence="1">
    <location>
        <begin position="591"/>
        <end position="630"/>
    </location>
</feature>
<dbReference type="AlphaFoldDB" id="A0AAD4PAF5"/>
<dbReference type="GO" id="GO:0005634">
    <property type="term" value="C:nucleus"/>
    <property type="evidence" value="ECO:0007669"/>
    <property type="project" value="TreeGrafter"/>
</dbReference>